<dbReference type="EMBL" id="JBCHKQ010000001">
    <property type="protein sequence ID" value="MEM5947004.1"/>
    <property type="molecule type" value="Genomic_DNA"/>
</dbReference>
<evidence type="ECO:0000259" key="4">
    <source>
        <dbReference type="PROSITE" id="PS50042"/>
    </source>
</evidence>
<evidence type="ECO:0000313" key="7">
    <source>
        <dbReference type="Proteomes" id="UP001466331"/>
    </source>
</evidence>
<gene>
    <name evidence="6" type="ORF">WKV44_00435</name>
</gene>
<dbReference type="RefSeq" id="WP_420068458.1">
    <property type="nucleotide sequence ID" value="NZ_JBCHKQ010000001.1"/>
</dbReference>
<dbReference type="Pfam" id="PF00027">
    <property type="entry name" value="cNMP_binding"/>
    <property type="match status" value="1"/>
</dbReference>
<keyword evidence="2" id="KW-0238">DNA-binding</keyword>
<dbReference type="CDD" id="cd00038">
    <property type="entry name" value="CAP_ED"/>
    <property type="match status" value="1"/>
</dbReference>
<comment type="caution">
    <text evidence="6">The sequence shown here is derived from an EMBL/GenBank/DDBJ whole genome shotgun (WGS) entry which is preliminary data.</text>
</comment>
<protein>
    <submittedName>
        <fullName evidence="6">Crp/Fnr family transcriptional regulator</fullName>
    </submittedName>
</protein>
<reference evidence="6 7" key="1">
    <citation type="submission" date="2024-03" db="EMBL/GenBank/DDBJ databases">
        <title>Ignisphaera cupida sp. nov., a hyperthermophilic hydrolytic archaeon from a hot spring of Kamchatka, and proposal of Ignisphaeraceae fam. nov.</title>
        <authorList>
            <person name="Podosokorskaya O.A."/>
            <person name="Elcheninov A.G."/>
            <person name="Maltseva A.I."/>
            <person name="Zayulina K.S."/>
            <person name="Novikov A."/>
            <person name="Merkel A.Y."/>
        </authorList>
    </citation>
    <scope>NUCLEOTIDE SEQUENCE [LARGE SCALE GENOMIC DNA]</scope>
    <source>
        <strain evidence="6 7">38H-sp</strain>
    </source>
</reference>
<evidence type="ECO:0000259" key="5">
    <source>
        <dbReference type="PROSITE" id="PS51063"/>
    </source>
</evidence>
<dbReference type="InterPro" id="IPR000595">
    <property type="entry name" value="cNMP-bd_dom"/>
</dbReference>
<name>A0ABU9U8K6_9SPIR</name>
<dbReference type="PANTHER" id="PTHR24567">
    <property type="entry name" value="CRP FAMILY TRANSCRIPTIONAL REGULATORY PROTEIN"/>
    <property type="match status" value="1"/>
</dbReference>
<dbReference type="PROSITE" id="PS51063">
    <property type="entry name" value="HTH_CRP_2"/>
    <property type="match status" value="1"/>
</dbReference>
<evidence type="ECO:0000313" key="6">
    <source>
        <dbReference type="EMBL" id="MEM5947004.1"/>
    </source>
</evidence>
<keyword evidence="3" id="KW-0804">Transcription</keyword>
<dbReference type="InterPro" id="IPR036390">
    <property type="entry name" value="WH_DNA-bd_sf"/>
</dbReference>
<dbReference type="InterPro" id="IPR014710">
    <property type="entry name" value="RmlC-like_jellyroll"/>
</dbReference>
<dbReference type="Proteomes" id="UP001466331">
    <property type="component" value="Unassembled WGS sequence"/>
</dbReference>
<dbReference type="Pfam" id="PF13545">
    <property type="entry name" value="HTH_Crp_2"/>
    <property type="match status" value="1"/>
</dbReference>
<dbReference type="SUPFAM" id="SSF46785">
    <property type="entry name" value="Winged helix' DNA-binding domain"/>
    <property type="match status" value="1"/>
</dbReference>
<dbReference type="InterPro" id="IPR012318">
    <property type="entry name" value="HTH_CRP"/>
</dbReference>
<evidence type="ECO:0000256" key="1">
    <source>
        <dbReference type="ARBA" id="ARBA00023015"/>
    </source>
</evidence>
<evidence type="ECO:0000256" key="3">
    <source>
        <dbReference type="ARBA" id="ARBA00023163"/>
    </source>
</evidence>
<keyword evidence="7" id="KW-1185">Reference proteome</keyword>
<proteinExistence type="predicted"/>
<dbReference type="Gene3D" id="2.60.120.10">
    <property type="entry name" value="Jelly Rolls"/>
    <property type="match status" value="1"/>
</dbReference>
<dbReference type="SUPFAM" id="SSF51206">
    <property type="entry name" value="cAMP-binding domain-like"/>
    <property type="match status" value="1"/>
</dbReference>
<dbReference type="InterPro" id="IPR018490">
    <property type="entry name" value="cNMP-bd_dom_sf"/>
</dbReference>
<feature type="domain" description="Cyclic nucleotide-binding" evidence="4">
    <location>
        <begin position="15"/>
        <end position="138"/>
    </location>
</feature>
<evidence type="ECO:0000256" key="2">
    <source>
        <dbReference type="ARBA" id="ARBA00023125"/>
    </source>
</evidence>
<dbReference type="InterPro" id="IPR050397">
    <property type="entry name" value="Env_Response_Regulators"/>
</dbReference>
<feature type="domain" description="HTH crp-type" evidence="5">
    <location>
        <begin position="152"/>
        <end position="218"/>
    </location>
</feature>
<dbReference type="SMART" id="SM00419">
    <property type="entry name" value="HTH_CRP"/>
    <property type="match status" value="1"/>
</dbReference>
<keyword evidence="1" id="KW-0805">Transcription regulation</keyword>
<organism evidence="6 7">
    <name type="scientific">Rarispira pelagica</name>
    <dbReference type="NCBI Taxonomy" id="3141764"/>
    <lineage>
        <taxon>Bacteria</taxon>
        <taxon>Pseudomonadati</taxon>
        <taxon>Spirochaetota</taxon>
        <taxon>Spirochaetia</taxon>
        <taxon>Winmispirales</taxon>
        <taxon>Winmispiraceae</taxon>
        <taxon>Rarispira</taxon>
    </lineage>
</organism>
<accession>A0ABU9U8K6</accession>
<dbReference type="PROSITE" id="PS50042">
    <property type="entry name" value="CNMP_BINDING_3"/>
    <property type="match status" value="1"/>
</dbReference>
<dbReference type="PANTHER" id="PTHR24567:SF58">
    <property type="entry name" value="CYCLIC AMP-BINDING REGULATORY PROTEIN"/>
    <property type="match status" value="1"/>
</dbReference>
<sequence>MQKNTIQEQLARTPLFANLTEKELATIFTRTIPQITKLNPGKTLIHQGAEYTQLWILLSGTAEGRITDYSGKTVTVENFSSPCIIAPAILFSKNPILPVELIATDTGRAAIIRKEELINIFTQHPTVMENFLADVSEKLITLSSRLSFVLFLNIRQKLARYLLAMPHTENRIKLPLSISALAEYFGTSRPSLSRELSILTKKGIIKKEGKYITILDRKALKKELDRTGRD</sequence>